<dbReference type="Gene3D" id="2.160.10.10">
    <property type="entry name" value="Hexapeptide repeat proteins"/>
    <property type="match status" value="1"/>
</dbReference>
<keyword evidence="2" id="KW-0808">Transferase</keyword>
<dbReference type="InterPro" id="IPR011004">
    <property type="entry name" value="Trimer_LpxA-like_sf"/>
</dbReference>
<protein>
    <submittedName>
        <fullName evidence="2">Serine acetyltransferase</fullName>
    </submittedName>
</protein>
<name>A0A6P1QYU7_9FLAO</name>
<dbReference type="SUPFAM" id="SSF51161">
    <property type="entry name" value="Trimeric LpxA-like enzymes"/>
    <property type="match status" value="1"/>
</dbReference>
<comment type="similarity">
    <text evidence="1">Belongs to the transferase hexapeptide repeat family.</text>
</comment>
<evidence type="ECO:0000313" key="3">
    <source>
        <dbReference type="Proteomes" id="UP000464318"/>
    </source>
</evidence>
<dbReference type="CDD" id="cd03360">
    <property type="entry name" value="LbH_AT_putative"/>
    <property type="match status" value="1"/>
</dbReference>
<dbReference type="KEGG" id="bcad:DBX24_08160"/>
<dbReference type="PANTHER" id="PTHR43300:SF7">
    <property type="entry name" value="UDP-N-ACETYLBACILLOSAMINE N-ACETYLTRANSFERASE"/>
    <property type="match status" value="1"/>
</dbReference>
<dbReference type="Pfam" id="PF17836">
    <property type="entry name" value="PglD_N"/>
    <property type="match status" value="1"/>
</dbReference>
<proteinExistence type="inferred from homology"/>
<dbReference type="Proteomes" id="UP000464318">
    <property type="component" value="Chromosome"/>
</dbReference>
<dbReference type="Gene3D" id="3.40.50.20">
    <property type="match status" value="1"/>
</dbReference>
<gene>
    <name evidence="2" type="ORF">DBX24_08160</name>
</gene>
<dbReference type="RefSeq" id="WP_120489117.1">
    <property type="nucleotide sequence ID" value="NZ_CP029149.1"/>
</dbReference>
<dbReference type="EMBL" id="CP029149">
    <property type="protein sequence ID" value="QHN65854.1"/>
    <property type="molecule type" value="Genomic_DNA"/>
</dbReference>
<evidence type="ECO:0000313" key="2">
    <source>
        <dbReference type="EMBL" id="QHN65854.1"/>
    </source>
</evidence>
<dbReference type="InterPro" id="IPR050179">
    <property type="entry name" value="Trans_hexapeptide_repeat"/>
</dbReference>
<dbReference type="InterPro" id="IPR041561">
    <property type="entry name" value="PglD_N"/>
</dbReference>
<sequence length="213" mass="23395">MKKIAIVGAGGFGQEVFCIWRDMLRAQNTKYEFIGFFDDAPGLLKNNFGKIVGTVEQLNIIDYPLEVAIAIGTPKHIFTVKQLINNNYLIFPNIIHPTVQFLGKDSINIGHGNIFALNTIISCNTKIGDFNVFNTRVTLGHDNLVGDYNVFSPNVQISGNVHIGNLNLLGFNSGIIQNKKMGNENTLGAGSILLRSIKDEGLYIGNPAIKVKF</sequence>
<dbReference type="AlphaFoldDB" id="A0A6P1QYU7"/>
<dbReference type="GO" id="GO:0016740">
    <property type="term" value="F:transferase activity"/>
    <property type="evidence" value="ECO:0007669"/>
    <property type="project" value="UniProtKB-KW"/>
</dbReference>
<reference evidence="2 3" key="1">
    <citation type="submission" date="2018-04" db="EMBL/GenBank/DDBJ databases">
        <title>Characteristic and Complete Genome Sequencing of A Novel Member of Infective Endocarditis Causative Bacteria: Bergeyella cardium QL-PH.</title>
        <authorList>
            <person name="Pan H."/>
            <person name="Sun E."/>
            <person name="Zhang Y."/>
        </authorList>
    </citation>
    <scope>NUCLEOTIDE SEQUENCE [LARGE SCALE GENOMIC DNA]</scope>
    <source>
        <strain evidence="2 3">HPQL</strain>
    </source>
</reference>
<keyword evidence="3" id="KW-1185">Reference proteome</keyword>
<dbReference type="InterPro" id="IPR020019">
    <property type="entry name" value="AcTrfase_PglD-like"/>
</dbReference>
<accession>A0A6P1QYU7</accession>
<organism evidence="2 3">
    <name type="scientific">Bergeyella cardium</name>
    <dbReference type="NCBI Taxonomy" id="1585976"/>
    <lineage>
        <taxon>Bacteria</taxon>
        <taxon>Pseudomonadati</taxon>
        <taxon>Bacteroidota</taxon>
        <taxon>Flavobacteriia</taxon>
        <taxon>Flavobacteriales</taxon>
        <taxon>Weeksellaceae</taxon>
        <taxon>Bergeyella</taxon>
    </lineage>
</organism>
<evidence type="ECO:0000256" key="1">
    <source>
        <dbReference type="ARBA" id="ARBA00007274"/>
    </source>
</evidence>
<dbReference type="OrthoDB" id="708224at2"/>
<dbReference type="PANTHER" id="PTHR43300">
    <property type="entry name" value="ACETYLTRANSFERASE"/>
    <property type="match status" value="1"/>
</dbReference>